<reference evidence="1 2" key="1">
    <citation type="submission" date="2019-02" db="EMBL/GenBank/DDBJ databases">
        <title>Bacterial novel species Emticicia sp. 17J42-9 isolated from soil.</title>
        <authorList>
            <person name="Jung H.-Y."/>
        </authorList>
    </citation>
    <scope>NUCLEOTIDE SEQUENCE [LARGE SCALE GENOMIC DNA]</scope>
    <source>
        <strain evidence="1 2">17J42-9</strain>
    </source>
</reference>
<proteinExistence type="predicted"/>
<accession>A0A4Q5LTE2</accession>
<evidence type="ECO:0000313" key="2">
    <source>
        <dbReference type="Proteomes" id="UP000293162"/>
    </source>
</evidence>
<dbReference type="AlphaFoldDB" id="A0A4Q5LTE2"/>
<comment type="caution">
    <text evidence="1">The sequence shown here is derived from an EMBL/GenBank/DDBJ whole genome shotgun (WGS) entry which is preliminary data.</text>
</comment>
<dbReference type="RefSeq" id="WP_130023923.1">
    <property type="nucleotide sequence ID" value="NZ_SEWF01000066.1"/>
</dbReference>
<dbReference type="Proteomes" id="UP000293162">
    <property type="component" value="Unassembled WGS sequence"/>
</dbReference>
<sequence>MDLKDFFNIDHKNKKVLLYGREPKLSGLLFRNFGDFIIKKHLKIDNYAILSDYEPNADYYLDLKKYSLKDYTSEDFKIVEEVLDIESIIKNERVFRLSMSYYDSCQLIYSAAKFLIELFRQHKYDILLTHTVDNYVVDILTRLAKYFNITVIAYCASSYGSKYIMISERGEYNLVREPSLEEVDNFVAFLEDSSAKPLVKTRKQVNSRVFKYYFIYKIKYIWHYLFQHKFLGKIDYRYLMTTAQIYPRSLKNIFGIDHFFIKSIKDIPPFSKEKAIYLPLHFHPEATTEYWVQNKDYLTYYPSLFKVIKNYLERGFTILVKEHTAMHMMRDKNIYKQLSSLKNVYLLSPYISTYEVLDYVEYTILWTGTTGVEAIMSDKKVILTETETYYSHNKLAYINNENTAKIFSKEDKRELAKRILGNLLKIE</sequence>
<evidence type="ECO:0000313" key="1">
    <source>
        <dbReference type="EMBL" id="RYU92896.1"/>
    </source>
</evidence>
<name>A0A4Q5LTE2_9BACT</name>
<organism evidence="1 2">
    <name type="scientific">Emticicia agri</name>
    <dbReference type="NCBI Taxonomy" id="2492393"/>
    <lineage>
        <taxon>Bacteria</taxon>
        <taxon>Pseudomonadati</taxon>
        <taxon>Bacteroidota</taxon>
        <taxon>Cytophagia</taxon>
        <taxon>Cytophagales</taxon>
        <taxon>Leadbetterellaceae</taxon>
        <taxon>Emticicia</taxon>
    </lineage>
</organism>
<keyword evidence="2" id="KW-1185">Reference proteome</keyword>
<gene>
    <name evidence="1" type="ORF">EWM59_24745</name>
</gene>
<protein>
    <recommendedName>
        <fullName evidence="3">Capsule polysaccharide biosynthesis protein</fullName>
    </recommendedName>
</protein>
<evidence type="ECO:0008006" key="3">
    <source>
        <dbReference type="Google" id="ProtNLM"/>
    </source>
</evidence>
<dbReference type="EMBL" id="SEWF01000066">
    <property type="protein sequence ID" value="RYU92896.1"/>
    <property type="molecule type" value="Genomic_DNA"/>
</dbReference>
<dbReference type="OrthoDB" id="1432009at2"/>